<reference evidence="1" key="1">
    <citation type="submission" date="2024-03" db="EMBL/GenBank/DDBJ databases">
        <title>Whole genome sequecning of epiphytes from Marcgravia umbellata leaves.</title>
        <authorList>
            <person name="Kumar G."/>
            <person name="Savka M.A."/>
        </authorList>
    </citation>
    <scope>NUCLEOTIDE SEQUENCE</scope>
    <source>
        <strain evidence="1">RIT_BL5</strain>
    </source>
</reference>
<dbReference type="EMBL" id="JBBKAR010000035">
    <property type="protein sequence ID" value="MEJ8305004.1"/>
    <property type="molecule type" value="Genomic_DNA"/>
</dbReference>
<comment type="caution">
    <text evidence="1">The sequence shown here is derived from an EMBL/GenBank/DDBJ whole genome shotgun (WGS) entry which is preliminary data.</text>
</comment>
<gene>
    <name evidence="1" type="ORF">WKI47_13945</name>
</gene>
<keyword evidence="2" id="KW-1185">Reference proteome</keyword>
<evidence type="ECO:0000313" key="1">
    <source>
        <dbReference type="EMBL" id="MEJ8305004.1"/>
    </source>
</evidence>
<protein>
    <submittedName>
        <fullName evidence="1">GntR family transcriptional regulator</fullName>
    </submittedName>
</protein>
<proteinExistence type="predicted"/>
<evidence type="ECO:0000313" key="2">
    <source>
        <dbReference type="Proteomes" id="UP001380953"/>
    </source>
</evidence>
<sequence>MRNDSASRPMYEQIFEALRERIRLQQYKIGDRVPSEKELCGEFGVSRITTKKALEMLVAQQLVVRQPGRGSFVADPALLANATSTHDAGETALPGISEPKSERSSAPNRKRMIGLVITHFSDMYGTELVYGMEEASREHDSFLVLRRSFGVPGQEQRNILELLELGVDGLIIFPAQGEYFSEEILKLVIGKFPFVMIDRFLKGIPASSVSTDNASAAKEGTRHLFERGHRNIAFLTQPPINTTAIEERIKGIVEAHTEQGVLVNRELWVESLVSTLPNSFDPQDRVTDVDTLVRHLEAHPEITALFAAEYPIALLAEQAAAKLGRRIPEDLSLISFDSPENPEHIRVTHLRQNQFEMGKKAFEMVIELMKSTDHGVQRIELPAELIQGTTVAEAKIPSDRQ</sequence>
<accession>A0ACC6PEU5</accession>
<name>A0ACC6PEU5_9BACL</name>
<dbReference type="Proteomes" id="UP001380953">
    <property type="component" value="Unassembled WGS sequence"/>
</dbReference>
<organism evidence="1 2">
    <name type="scientific">Saccharibacillus sacchari</name>
    <dbReference type="NCBI Taxonomy" id="456493"/>
    <lineage>
        <taxon>Bacteria</taxon>
        <taxon>Bacillati</taxon>
        <taxon>Bacillota</taxon>
        <taxon>Bacilli</taxon>
        <taxon>Bacillales</taxon>
        <taxon>Paenibacillaceae</taxon>
        <taxon>Saccharibacillus</taxon>
    </lineage>
</organism>